<evidence type="ECO:0000313" key="14">
    <source>
        <dbReference type="Ensembl" id="ENSMAMP00000045390.1"/>
    </source>
</evidence>
<evidence type="ECO:0000256" key="11">
    <source>
        <dbReference type="RuleBase" id="RU004423"/>
    </source>
</evidence>
<accession>A0A7N9AMK6</accession>
<organism evidence="14 15">
    <name type="scientific">Mastacembelus armatus</name>
    <name type="common">zig-zag eel</name>
    <dbReference type="NCBI Taxonomy" id="205130"/>
    <lineage>
        <taxon>Eukaryota</taxon>
        <taxon>Metazoa</taxon>
        <taxon>Chordata</taxon>
        <taxon>Craniata</taxon>
        <taxon>Vertebrata</taxon>
        <taxon>Euteleostomi</taxon>
        <taxon>Actinopterygii</taxon>
        <taxon>Neopterygii</taxon>
        <taxon>Teleostei</taxon>
        <taxon>Neoteleostei</taxon>
        <taxon>Acanthomorphata</taxon>
        <taxon>Anabantaria</taxon>
        <taxon>Synbranchiformes</taxon>
        <taxon>Mastacembelidae</taxon>
        <taxon>Mastacembelus</taxon>
    </lineage>
</organism>
<keyword evidence="3 12" id="KW-0919">Taste</keyword>
<dbReference type="Proteomes" id="UP000261640">
    <property type="component" value="Unplaced"/>
</dbReference>
<evidence type="ECO:0000256" key="4">
    <source>
        <dbReference type="ARBA" id="ARBA00022606"/>
    </source>
</evidence>
<dbReference type="GeneTree" id="ENSGT00730000113357"/>
<name>A0A7N9AMK6_9TELE</name>
<dbReference type="PANTHER" id="PTHR11394">
    <property type="entry name" value="TASTE RECEPTOR TYPE 2"/>
    <property type="match status" value="1"/>
</dbReference>
<feature type="transmembrane region" description="Helical" evidence="13">
    <location>
        <begin position="194"/>
        <end position="223"/>
    </location>
</feature>
<dbReference type="AlphaFoldDB" id="A0A7N9AMK6"/>
<evidence type="ECO:0000256" key="2">
    <source>
        <dbReference type="ARBA" id="ARBA00007376"/>
    </source>
</evidence>
<evidence type="ECO:0000256" key="9">
    <source>
        <dbReference type="ARBA" id="ARBA00023170"/>
    </source>
</evidence>
<sequence>ISCPPHINANALVIIMFSVNKVTLWTMTGLLAITTIIFNVYTFIMSLLNCRQKKHWCASDIIIMALSVASVIHQLLCYLFMTFDEVDSICSITYIANVVTLLIIFSLKFTIMWDTSFLTFFYSTKLVSTPNHCYTKIQAAILKHVNLVILVIPLCGLGTCMPMLLVFNPDNHTTIEKDCEALIPNSHSGRIYEIIYLLFSDIVPGILMVKCCISISVHLAIHLHHMKASTNGAHCPKLGSQMRVIQMALALVVIFAIFLGVDLYVHYQICVYQENVLMLTFFFTSVYTTVTAVVLIYGKKSLWKALIHDFNACLEKNPYLSCLQLPEEKAKTTTPTKVKN</sequence>
<feature type="transmembrane region" description="Helical" evidence="13">
    <location>
        <begin position="244"/>
        <end position="265"/>
    </location>
</feature>
<keyword evidence="9 12" id="KW-0675">Receptor</keyword>
<dbReference type="Pfam" id="PF05296">
    <property type="entry name" value="TAS2R"/>
    <property type="match status" value="1"/>
</dbReference>
<feature type="transmembrane region" description="Helical" evidence="13">
    <location>
        <begin position="277"/>
        <end position="298"/>
    </location>
</feature>
<keyword evidence="7 12" id="KW-0297">G-protein coupled receptor</keyword>
<feature type="transmembrane region" description="Helical" evidence="13">
    <location>
        <begin position="145"/>
        <end position="167"/>
    </location>
</feature>
<protein>
    <recommendedName>
        <fullName evidence="12">Taste receptor type 2</fullName>
    </recommendedName>
</protein>
<dbReference type="GO" id="GO:0033038">
    <property type="term" value="F:bitter taste receptor activity"/>
    <property type="evidence" value="ECO:0007669"/>
    <property type="project" value="InterPro"/>
</dbReference>
<keyword evidence="5 12" id="KW-0812">Transmembrane</keyword>
<feature type="transmembrane region" description="Helical" evidence="13">
    <location>
        <begin position="61"/>
        <end position="81"/>
    </location>
</feature>
<comment type="similarity">
    <text evidence="2 11">Belongs to the G-protein coupled receptor T2R family.</text>
</comment>
<evidence type="ECO:0000256" key="6">
    <source>
        <dbReference type="ARBA" id="ARBA00022989"/>
    </source>
</evidence>
<keyword evidence="4 12" id="KW-0716">Sensory transduction</keyword>
<evidence type="ECO:0000256" key="10">
    <source>
        <dbReference type="ARBA" id="ARBA00023224"/>
    </source>
</evidence>
<keyword evidence="8 12" id="KW-0472">Membrane</keyword>
<evidence type="ECO:0000256" key="13">
    <source>
        <dbReference type="SAM" id="Phobius"/>
    </source>
</evidence>
<comment type="subcellular location">
    <subcellularLocation>
        <location evidence="1 12">Membrane</location>
        <topology evidence="1 12">Multi-pass membrane protein</topology>
    </subcellularLocation>
</comment>
<evidence type="ECO:0000256" key="1">
    <source>
        <dbReference type="ARBA" id="ARBA00004141"/>
    </source>
</evidence>
<evidence type="ECO:0000256" key="8">
    <source>
        <dbReference type="ARBA" id="ARBA00023136"/>
    </source>
</evidence>
<evidence type="ECO:0000256" key="5">
    <source>
        <dbReference type="ARBA" id="ARBA00022692"/>
    </source>
</evidence>
<dbReference type="SUPFAM" id="SSF81321">
    <property type="entry name" value="Family A G protein-coupled receptor-like"/>
    <property type="match status" value="1"/>
</dbReference>
<reference evidence="14" key="1">
    <citation type="submission" date="2025-08" db="UniProtKB">
        <authorList>
            <consortium name="Ensembl"/>
        </authorList>
    </citation>
    <scope>IDENTIFICATION</scope>
</reference>
<dbReference type="GO" id="GO:0016020">
    <property type="term" value="C:membrane"/>
    <property type="evidence" value="ECO:0007669"/>
    <property type="project" value="UniProtKB-SubCell"/>
</dbReference>
<evidence type="ECO:0000313" key="15">
    <source>
        <dbReference type="Proteomes" id="UP000261640"/>
    </source>
</evidence>
<dbReference type="Gene3D" id="1.20.1070.10">
    <property type="entry name" value="Rhodopsin 7-helix transmembrane proteins"/>
    <property type="match status" value="1"/>
</dbReference>
<keyword evidence="15" id="KW-1185">Reference proteome</keyword>
<dbReference type="Ensembl" id="ENSMAMT00000058806.1">
    <property type="protein sequence ID" value="ENSMAMP00000045390.1"/>
    <property type="gene ID" value="ENSMAMG00000027522.1"/>
</dbReference>
<evidence type="ECO:0000256" key="7">
    <source>
        <dbReference type="ARBA" id="ARBA00023040"/>
    </source>
</evidence>
<dbReference type="InParanoid" id="A0A7N9AMK6"/>
<keyword evidence="6 13" id="KW-1133">Transmembrane helix</keyword>
<dbReference type="InterPro" id="IPR007960">
    <property type="entry name" value="TAS2R"/>
</dbReference>
<dbReference type="PANTHER" id="PTHR11394:SF148">
    <property type="entry name" value="TASTE RECEPTOR TYPE 2"/>
    <property type="match status" value="1"/>
</dbReference>
<evidence type="ECO:0000256" key="12">
    <source>
        <dbReference type="RuleBase" id="RU004424"/>
    </source>
</evidence>
<dbReference type="GO" id="GO:0004930">
    <property type="term" value="F:G protein-coupled receptor activity"/>
    <property type="evidence" value="ECO:0007669"/>
    <property type="project" value="UniProtKB-KW"/>
</dbReference>
<feature type="transmembrane region" description="Helical" evidence="13">
    <location>
        <begin position="24"/>
        <end position="49"/>
    </location>
</feature>
<evidence type="ECO:0000256" key="3">
    <source>
        <dbReference type="ARBA" id="ARBA00022480"/>
    </source>
</evidence>
<proteinExistence type="inferred from homology"/>
<keyword evidence="10 12" id="KW-0807">Transducer</keyword>
<reference evidence="14" key="2">
    <citation type="submission" date="2025-09" db="UniProtKB">
        <authorList>
            <consortium name="Ensembl"/>
        </authorList>
    </citation>
    <scope>IDENTIFICATION</scope>
</reference>